<dbReference type="InterPro" id="IPR028034">
    <property type="entry name" value="HU-CCDC81"/>
</dbReference>
<reference evidence="5" key="1">
    <citation type="submission" date="2021-11" db="EMBL/GenBank/DDBJ databases">
        <authorList>
            <consortium name="Genoscope - CEA"/>
            <person name="William W."/>
        </authorList>
    </citation>
    <scope>NUCLEOTIDE SEQUENCE</scope>
</reference>
<sequence>MASAQIDWAEDLVTEVVGERLKAATRKRGAEPLSHAIEAKKLRESWEALRVWLRAKLLAKRGASIPGFGRFTWQVLGDYKPSDLQDRPDELIPLRPVFQFSEDFCKAHLLPWRPIAEDKLVECADLNYSILALRHTSRLTKDMVWSALRDLQRKIGDRIASGYSLTLDFGVGQLVSDRGKPRFLFDASKLRREEEQVVPQSAPVSEEEEEPQPVVEATQTPVVDETEPTASELATTNALLARDGTEAFLAMMPPKVLTKDPRVKVDRDRTPARPEASKLSQAATRLLRCDSSVEQDQYARHLATIEKDADKLQKEQVKFQKLLAEGFKADAVKKVHWREANLTMQRHLKEQIAAQKAALEAEAQQEAIDCEVIDQLVERTKRGENVDRSAAEALGMEFRPALTCPLKQHSITGFPTRGRETTCTQKELLTYQLDHVNLRADLAKEEREKSLEEERRFLDHVAREQQLAAIERQQRKAATTEELLRSWETAEHVNNITRLKEMGSDAMLSYARDAIPSDDVLRRAPALPPTRQLAATINAARTAGLEDMKLGFSPTSRGDPRGATPAVDV</sequence>
<dbReference type="GO" id="GO:0005815">
    <property type="term" value="C:microtubule organizing center"/>
    <property type="evidence" value="ECO:0007669"/>
    <property type="project" value="TreeGrafter"/>
</dbReference>
<evidence type="ECO:0000259" key="4">
    <source>
        <dbReference type="Pfam" id="PF18289"/>
    </source>
</evidence>
<keyword evidence="1" id="KW-0175">Coiled coil</keyword>
<feature type="domain" description="CCDC81 HU" evidence="3">
    <location>
        <begin position="33"/>
        <end position="109"/>
    </location>
</feature>
<dbReference type="OrthoDB" id="552140at2759"/>
<evidence type="ECO:0000256" key="1">
    <source>
        <dbReference type="SAM" id="Coils"/>
    </source>
</evidence>
<dbReference type="InterPro" id="IPR026295">
    <property type="entry name" value="CCD81"/>
</dbReference>
<feature type="region of interest" description="Disordered" evidence="2">
    <location>
        <begin position="195"/>
        <end position="224"/>
    </location>
</feature>
<dbReference type="Proteomes" id="UP000789595">
    <property type="component" value="Unassembled WGS sequence"/>
</dbReference>
<evidence type="ECO:0000313" key="6">
    <source>
        <dbReference type="Proteomes" id="UP000789595"/>
    </source>
</evidence>
<proteinExistence type="predicted"/>
<feature type="coiled-coil region" evidence="1">
    <location>
        <begin position="433"/>
        <end position="490"/>
    </location>
</feature>
<feature type="coiled-coil region" evidence="1">
    <location>
        <begin position="295"/>
        <end position="322"/>
    </location>
</feature>
<dbReference type="PANTHER" id="PTHR14362">
    <property type="entry name" value="COILED-COIL DOMAIN-CONTAINING PROTEIN 81"/>
    <property type="match status" value="1"/>
</dbReference>
<dbReference type="InterPro" id="IPR040673">
    <property type="entry name" value="CCDC81_HU_dom_2"/>
</dbReference>
<dbReference type="PANTHER" id="PTHR14362:SF2">
    <property type="entry name" value="COILED-COIL DOMAIN-CONTAINING PROTEIN 81"/>
    <property type="match status" value="1"/>
</dbReference>
<dbReference type="Pfam" id="PF14908">
    <property type="entry name" value="HU-CCDC81_euk_1"/>
    <property type="match status" value="1"/>
</dbReference>
<organism evidence="5 6">
    <name type="scientific">Pelagomonas calceolata</name>
    <dbReference type="NCBI Taxonomy" id="35677"/>
    <lineage>
        <taxon>Eukaryota</taxon>
        <taxon>Sar</taxon>
        <taxon>Stramenopiles</taxon>
        <taxon>Ochrophyta</taxon>
        <taxon>Pelagophyceae</taxon>
        <taxon>Pelagomonadales</taxon>
        <taxon>Pelagomonadaceae</taxon>
        <taxon>Pelagomonas</taxon>
    </lineage>
</organism>
<feature type="region of interest" description="Disordered" evidence="2">
    <location>
        <begin position="548"/>
        <end position="569"/>
    </location>
</feature>
<evidence type="ECO:0000313" key="5">
    <source>
        <dbReference type="EMBL" id="CAH0373049.1"/>
    </source>
</evidence>
<gene>
    <name evidence="5" type="ORF">PECAL_4P02190</name>
</gene>
<keyword evidence="6" id="KW-1185">Reference proteome</keyword>
<comment type="caution">
    <text evidence="5">The sequence shown here is derived from an EMBL/GenBank/DDBJ whole genome shotgun (WGS) entry which is preliminary data.</text>
</comment>
<dbReference type="EMBL" id="CAKKNE010000004">
    <property type="protein sequence ID" value="CAH0373049.1"/>
    <property type="molecule type" value="Genomic_DNA"/>
</dbReference>
<dbReference type="AlphaFoldDB" id="A0A8J2SU03"/>
<protein>
    <recommendedName>
        <fullName evidence="7">CCDC81 HU domain-containing protein</fullName>
    </recommendedName>
</protein>
<dbReference type="Pfam" id="PF18289">
    <property type="entry name" value="HU-CCDC81_euk_2"/>
    <property type="match status" value="1"/>
</dbReference>
<evidence type="ECO:0000259" key="3">
    <source>
        <dbReference type="Pfam" id="PF14908"/>
    </source>
</evidence>
<accession>A0A8J2SU03</accession>
<feature type="domain" description="CCDC81 HU" evidence="4">
    <location>
        <begin position="124"/>
        <end position="191"/>
    </location>
</feature>
<evidence type="ECO:0000256" key="2">
    <source>
        <dbReference type="SAM" id="MobiDB-lite"/>
    </source>
</evidence>
<evidence type="ECO:0008006" key="7">
    <source>
        <dbReference type="Google" id="ProtNLM"/>
    </source>
</evidence>
<name>A0A8J2SU03_9STRA</name>